<protein>
    <submittedName>
        <fullName evidence="1">Opine metallophore biosynthesis dehydrogenase</fullName>
    </submittedName>
</protein>
<keyword evidence="2" id="KW-1185">Reference proteome</keyword>
<gene>
    <name evidence="1" type="ORF">ACFSX3_27455</name>
</gene>
<reference evidence="2" key="1">
    <citation type="journal article" date="2019" name="Int. J. Syst. Evol. Microbiol.">
        <title>The Global Catalogue of Microorganisms (GCM) 10K type strain sequencing project: providing services to taxonomists for standard genome sequencing and annotation.</title>
        <authorList>
            <consortium name="The Broad Institute Genomics Platform"/>
            <consortium name="The Broad Institute Genome Sequencing Center for Infectious Disease"/>
            <person name="Wu L."/>
            <person name="Ma J."/>
        </authorList>
    </citation>
    <scope>NUCLEOTIDE SEQUENCE [LARGE SCALE GENOMIC DNA]</scope>
    <source>
        <strain evidence="2">CCM 8725</strain>
    </source>
</reference>
<comment type="caution">
    <text evidence="1">The sequence shown here is derived from an EMBL/GenBank/DDBJ whole genome shotgun (WGS) entry which is preliminary data.</text>
</comment>
<dbReference type="Pfam" id="PF10100">
    <property type="entry name" value="Staph_opine_DH"/>
    <property type="match status" value="1"/>
</dbReference>
<proteinExistence type="predicted"/>
<organism evidence="1 2">
    <name type="scientific">Paenibacillus rhizoplanae</name>
    <dbReference type="NCBI Taxonomy" id="1917181"/>
    <lineage>
        <taxon>Bacteria</taxon>
        <taxon>Bacillati</taxon>
        <taxon>Bacillota</taxon>
        <taxon>Bacilli</taxon>
        <taxon>Bacillales</taxon>
        <taxon>Paenibacillaceae</taxon>
        <taxon>Paenibacillus</taxon>
    </lineage>
</organism>
<evidence type="ECO:0000313" key="2">
    <source>
        <dbReference type="Proteomes" id="UP001597448"/>
    </source>
</evidence>
<dbReference type="RefSeq" id="WP_209992989.1">
    <property type="nucleotide sequence ID" value="NZ_JBHSVQ010000001.1"/>
</dbReference>
<sequence>MDDFKHVLLLGTGPVTIQLAVLFKNHFQSQVGIAGRNSHRSEQVMAALRESGNRLFTTVQNESHRLMEGECCADQVFQGYESITGAWDTVILSVTADAYLHVLGSLNRNLLLHVKCLILISPTLGSNSLVHNYIKELGSNAEVISCSTYLGDTRWIHGVPSNGAITTGVKRKVFIGSTRGTSYNLDSLNQLYNVLGIALSIMRSPLEAESRNISLFVHPPLFMNHFSLSAVFGQSPGRKYVYKLFPEGPITHRLIHEMLECWKELSGIFEALNLPSLNLLKFMTDDNYPVRPESLPQHDIDNFLSLEPIHQEYLLYIRYASLLIDPFSKPDPEGKYYDFSAVPIQPVFINREGEWDIPRMPKEDYYRIKIIQGIAGQLKLSCPTIDKFIERYEQQLVSSAEALQGQAVSGAFHVQSFSEDIRIVNMGEFK</sequence>
<dbReference type="EMBL" id="JBHUKY010000072">
    <property type="protein sequence ID" value="MFD2413611.1"/>
    <property type="molecule type" value="Genomic_DNA"/>
</dbReference>
<dbReference type="InterPro" id="IPR016935">
    <property type="entry name" value="Opine_metallophore_DH"/>
</dbReference>
<evidence type="ECO:0000313" key="1">
    <source>
        <dbReference type="EMBL" id="MFD2413611.1"/>
    </source>
</evidence>
<name>A0ABW5FFD6_9BACL</name>
<accession>A0ABW5FFD6</accession>
<dbReference type="Proteomes" id="UP001597448">
    <property type="component" value="Unassembled WGS sequence"/>
</dbReference>